<name>A0ACB9YZF9_9PEZI</name>
<organism evidence="1 2">
    <name type="scientific">Hypoxylon rubiginosum</name>
    <dbReference type="NCBI Taxonomy" id="110542"/>
    <lineage>
        <taxon>Eukaryota</taxon>
        <taxon>Fungi</taxon>
        <taxon>Dikarya</taxon>
        <taxon>Ascomycota</taxon>
        <taxon>Pezizomycotina</taxon>
        <taxon>Sordariomycetes</taxon>
        <taxon>Xylariomycetidae</taxon>
        <taxon>Xylariales</taxon>
        <taxon>Hypoxylaceae</taxon>
        <taxon>Hypoxylon</taxon>
    </lineage>
</organism>
<dbReference type="Proteomes" id="UP001497700">
    <property type="component" value="Unassembled WGS sequence"/>
</dbReference>
<proteinExistence type="predicted"/>
<reference evidence="1 2" key="1">
    <citation type="journal article" date="2022" name="New Phytol.">
        <title>Ecological generalism drives hyperdiversity of secondary metabolite gene clusters in xylarialean endophytes.</title>
        <authorList>
            <person name="Franco M.E.E."/>
            <person name="Wisecaver J.H."/>
            <person name="Arnold A.E."/>
            <person name="Ju Y.M."/>
            <person name="Slot J.C."/>
            <person name="Ahrendt S."/>
            <person name="Moore L.P."/>
            <person name="Eastman K.E."/>
            <person name="Scott K."/>
            <person name="Konkel Z."/>
            <person name="Mondo S.J."/>
            <person name="Kuo A."/>
            <person name="Hayes R.D."/>
            <person name="Haridas S."/>
            <person name="Andreopoulos B."/>
            <person name="Riley R."/>
            <person name="LaButti K."/>
            <person name="Pangilinan J."/>
            <person name="Lipzen A."/>
            <person name="Amirebrahimi M."/>
            <person name="Yan J."/>
            <person name="Adam C."/>
            <person name="Keymanesh K."/>
            <person name="Ng V."/>
            <person name="Louie K."/>
            <person name="Northen T."/>
            <person name="Drula E."/>
            <person name="Henrissat B."/>
            <person name="Hsieh H.M."/>
            <person name="Youens-Clark K."/>
            <person name="Lutzoni F."/>
            <person name="Miadlikowska J."/>
            <person name="Eastwood D.C."/>
            <person name="Hamelin R.C."/>
            <person name="Grigoriev I.V."/>
            <person name="U'Ren J.M."/>
        </authorList>
    </citation>
    <scope>NUCLEOTIDE SEQUENCE [LARGE SCALE GENOMIC DNA]</scope>
    <source>
        <strain evidence="1 2">CBS 119005</strain>
    </source>
</reference>
<protein>
    <submittedName>
        <fullName evidence="1">Uncharacterized protein</fullName>
    </submittedName>
</protein>
<evidence type="ECO:0000313" key="1">
    <source>
        <dbReference type="EMBL" id="KAI4864612.1"/>
    </source>
</evidence>
<keyword evidence="2" id="KW-1185">Reference proteome</keyword>
<gene>
    <name evidence="1" type="ORF">F4820DRAFT_422883</name>
</gene>
<comment type="caution">
    <text evidence="1">The sequence shown here is derived from an EMBL/GenBank/DDBJ whole genome shotgun (WGS) entry which is preliminary data.</text>
</comment>
<sequence length="576" mass="61009">MSVGSLLNQFDEGLSSLLGQWNGYSTAIITSFVLILTYSIMNRVEPEIHPMLLARQASGSPVRNEGESPVYRGNSAPHGMPLNSGLNVKDPGASKWAPGRDGDLRDVWRRAVSGPPEGDGSKGKGRILTVLGSEKVIEHNLNDITRQINLVGRHIASQGGSKVAVYLPNSVEFISTLFACSFYNLTAILLPFDQPEDVIISMLQKSGADTVVTAPGAFPFDNVVKSYPALRQLIWVVDDGNKHLDWNEVPKGIGGSVNVSTWQDVLNDNPQSAGVELPEVDPKSEIQDVVFFWQSKPNALEEMVRFTQGNLVSAISAQLTAIPQKERFSPADLFLPSASLSSSFPLILTLAALYSNASVAFNSVAGTSPDLVLATAGVAPTIVVATPHTLAKTHAETAGKIASLLARLSHWVSTRSLVQNGAMPAASFLASYNDSLRPKIGTAGPPTPAPGKLRLLYVADPAGAAGAPRLSERTLSDLRVFTGARLVYALSAPKVAGAAAQTQFHDYRVGGDGDGDTHFGPPLSSAEIFLRDSDAHKITDESYTGEIVVRGPAVAGGEAALGIIGTVRVDNTLAYA</sequence>
<evidence type="ECO:0000313" key="2">
    <source>
        <dbReference type="Proteomes" id="UP001497700"/>
    </source>
</evidence>
<dbReference type="EMBL" id="MU393483">
    <property type="protein sequence ID" value="KAI4864612.1"/>
    <property type="molecule type" value="Genomic_DNA"/>
</dbReference>
<accession>A0ACB9YZF9</accession>